<dbReference type="InterPro" id="IPR035979">
    <property type="entry name" value="RBD_domain_sf"/>
</dbReference>
<evidence type="ECO:0000313" key="5">
    <source>
        <dbReference type="EMBL" id="OWA53427.1"/>
    </source>
</evidence>
<gene>
    <name evidence="5" type="ORF">BV898_17857</name>
</gene>
<dbReference type="CDD" id="cd12318">
    <property type="entry name" value="RRM5_RBM19_like"/>
    <property type="match status" value="1"/>
</dbReference>
<dbReference type="InterPro" id="IPR012677">
    <property type="entry name" value="Nucleotide-bd_a/b_plait_sf"/>
</dbReference>
<feature type="domain" description="RRM" evidence="4">
    <location>
        <begin position="326"/>
        <end position="403"/>
    </location>
</feature>
<feature type="domain" description="RRM" evidence="4">
    <location>
        <begin position="514"/>
        <end position="586"/>
    </location>
</feature>
<dbReference type="InterPro" id="IPR034421">
    <property type="entry name" value="RBM19_RRM6"/>
</dbReference>
<evidence type="ECO:0000256" key="2">
    <source>
        <dbReference type="PROSITE-ProRule" id="PRU00176"/>
    </source>
</evidence>
<reference evidence="6" key="1">
    <citation type="submission" date="2017-01" db="EMBL/GenBank/DDBJ databases">
        <title>Comparative genomics of anhydrobiosis in the tardigrade Hypsibius dujardini.</title>
        <authorList>
            <person name="Yoshida Y."/>
            <person name="Koutsovoulos G."/>
            <person name="Laetsch D."/>
            <person name="Stevens L."/>
            <person name="Kumar S."/>
            <person name="Horikawa D."/>
            <person name="Ishino K."/>
            <person name="Komine S."/>
            <person name="Tomita M."/>
            <person name="Blaxter M."/>
            <person name="Arakawa K."/>
        </authorList>
    </citation>
    <scope>NUCLEOTIDE SEQUENCE [LARGE SCALE GENOMIC DNA]</scope>
    <source>
        <strain evidence="6">Z151</strain>
    </source>
</reference>
<dbReference type="PROSITE" id="PS50102">
    <property type="entry name" value="RRM"/>
    <property type="match status" value="6"/>
</dbReference>
<feature type="region of interest" description="Disordered" evidence="3">
    <location>
        <begin position="289"/>
        <end position="323"/>
    </location>
</feature>
<organism evidence="5 6">
    <name type="scientific">Hypsibius exemplaris</name>
    <name type="common">Freshwater tardigrade</name>
    <dbReference type="NCBI Taxonomy" id="2072580"/>
    <lineage>
        <taxon>Eukaryota</taxon>
        <taxon>Metazoa</taxon>
        <taxon>Ecdysozoa</taxon>
        <taxon>Tardigrada</taxon>
        <taxon>Eutardigrada</taxon>
        <taxon>Parachela</taxon>
        <taxon>Hypsibioidea</taxon>
        <taxon>Hypsibiidae</taxon>
        <taxon>Hypsibius</taxon>
    </lineage>
</organism>
<dbReference type="Pfam" id="PF00076">
    <property type="entry name" value="RRM_1"/>
    <property type="match status" value="6"/>
</dbReference>
<dbReference type="SUPFAM" id="SSF54928">
    <property type="entry name" value="RNA-binding domain, RBD"/>
    <property type="match status" value="5"/>
</dbReference>
<dbReference type="InterPro" id="IPR050502">
    <property type="entry name" value="Euk_RNA-bind_prot"/>
</dbReference>
<evidence type="ECO:0000256" key="1">
    <source>
        <dbReference type="ARBA" id="ARBA00022884"/>
    </source>
</evidence>
<dbReference type="SMART" id="SM00360">
    <property type="entry name" value="RRM"/>
    <property type="match status" value="6"/>
</dbReference>
<dbReference type="InterPro" id="IPR034423">
    <property type="entry name" value="RBM19_RRM5"/>
</dbReference>
<dbReference type="EMBL" id="MTYJ01000320">
    <property type="protein sequence ID" value="OWA53427.1"/>
    <property type="molecule type" value="Genomic_DNA"/>
</dbReference>
<feature type="domain" description="RRM" evidence="4">
    <location>
        <begin position="218"/>
        <end position="291"/>
    </location>
</feature>
<dbReference type="CDD" id="cd12571">
    <property type="entry name" value="RRM6_RBM19"/>
    <property type="match status" value="1"/>
</dbReference>
<keyword evidence="6" id="KW-1185">Reference proteome</keyword>
<feature type="domain" description="RRM" evidence="4">
    <location>
        <begin position="648"/>
        <end position="729"/>
    </location>
</feature>
<evidence type="ECO:0000256" key="3">
    <source>
        <dbReference type="SAM" id="MobiDB-lite"/>
    </source>
</evidence>
<dbReference type="PANTHER" id="PTHR48025:SF1">
    <property type="entry name" value="RRM DOMAIN-CONTAINING PROTEIN"/>
    <property type="match status" value="1"/>
</dbReference>
<feature type="compositionally biased region" description="Low complexity" evidence="3">
    <location>
        <begin position="303"/>
        <end position="316"/>
    </location>
</feature>
<feature type="domain" description="RRM" evidence="4">
    <location>
        <begin position="2"/>
        <end position="79"/>
    </location>
</feature>
<feature type="domain" description="RRM" evidence="4">
    <location>
        <begin position="750"/>
        <end position="830"/>
    </location>
</feature>
<name>A0A9X6NG33_HYPEX</name>
<protein>
    <submittedName>
        <fullName evidence="5">RNA-binding protein 19</fullName>
    </submittedName>
</protein>
<dbReference type="Proteomes" id="UP000192578">
    <property type="component" value="Unassembled WGS sequence"/>
</dbReference>
<evidence type="ECO:0000313" key="6">
    <source>
        <dbReference type="Proteomes" id="UP000192578"/>
    </source>
</evidence>
<dbReference type="GO" id="GO:0003729">
    <property type="term" value="F:mRNA binding"/>
    <property type="evidence" value="ECO:0007669"/>
    <property type="project" value="TreeGrafter"/>
</dbReference>
<dbReference type="PANTHER" id="PTHR48025">
    <property type="entry name" value="OS02G0815200 PROTEIN"/>
    <property type="match status" value="1"/>
</dbReference>
<dbReference type="OrthoDB" id="439639at2759"/>
<comment type="caution">
    <text evidence="5">The sequence shown here is derived from an EMBL/GenBank/DDBJ whole genome shotgun (WGS) entry which is preliminary data.</text>
</comment>
<accession>A0A9X6NG33</accession>
<dbReference type="InterPro" id="IPR000504">
    <property type="entry name" value="RRM_dom"/>
</dbReference>
<keyword evidence="1 2" id="KW-0694">RNA-binding</keyword>
<dbReference type="Gene3D" id="3.30.70.330">
    <property type="match status" value="6"/>
</dbReference>
<feature type="region of interest" description="Disordered" evidence="3">
    <location>
        <begin position="114"/>
        <end position="136"/>
    </location>
</feature>
<feature type="compositionally biased region" description="Basic and acidic residues" evidence="3">
    <location>
        <begin position="121"/>
        <end position="136"/>
    </location>
</feature>
<sequence>MSRLIVKNLPNGITEQRLKTIFEQKGLVTDINLKHAKGGTFRRFAFVGYETEAEAQAAKAYFNATYIDTAKIQVEDCRSLGDIGDKEKTRPWSQHSADSSRFQAREKAIGGAKVNGKVKAPSKEELKKSREEEDKFTQMMRNPLLTDEDKAALEKARNDPEFIEFYQTKQNKSAWNNDDLLSFTGQKPAKPNSKVAEAVPAEKDSAAAGKESFDKMKNAVKVKHLPKGVKKEDLWNFFKPLKILRVNLPKKARDIAFVQFASKADVQAAVTPTYDKKPINGQNVTVSKCQESQGGEGDEAEAAESAAAPEATTDPALQPEPLGDSGRLFVRNLPFSCTHDGLETLFTKFGPVSELILPIDRDTQRNKGYGIVTFMMPEHAVKALSLDGKDFHGRVLHVMPAQPKREEEIPPPPVGSNTSAFKKDKKAKLKNSSQNAKNWNSLFLGVNSVMDVMAEKYNVSKAQILESEGNNKQSAAVRVALGETQIVNETREFLIAHGVKLDAFSQTDSVRSKTVILVKNLPAGTKSEDLLKLFSEHGTVTSLVLPPAGITALVEMMDPAAAKKAFRGLAYIKFGSLPLFLEWAPQDVLEKRSGVPDASVHSKAAPLPVFLSDGASVPDAAAAPDALTAPKVAKAIAEEVKEESIPGATVFVKNLSFATVDDSLFKFFSTAGPVKSATVARKLGPKGETLSMGYGFVEFKNVNAAKDAIRTLQHGSLDGHTLELKVSERTVRPPPENNRKAVTNQEQTSSKIMVRNIPFQASEKEIRDIFRVFGDLKSVRLPKKMGDTGSHRGFCFIEYNAKNDAKRAFDALSQSTHLYARRLVLEWAESDDQNVDVLRHKVAAHFDEDNTSRKKLKKRGLYDELDQSVQAEQLED</sequence>
<dbReference type="AlphaFoldDB" id="A0A9X6NG33"/>
<proteinExistence type="predicted"/>
<dbReference type="CDD" id="cd00590">
    <property type="entry name" value="RRM_SF"/>
    <property type="match status" value="1"/>
</dbReference>
<evidence type="ECO:0000259" key="4">
    <source>
        <dbReference type="PROSITE" id="PS50102"/>
    </source>
</evidence>